<feature type="transmembrane region" description="Helical" evidence="1">
    <location>
        <begin position="63"/>
        <end position="82"/>
    </location>
</feature>
<name>A0AB39HWF5_9BACI</name>
<keyword evidence="1" id="KW-0812">Transmembrane</keyword>
<sequence>MFLHLYILTAFPISLVLNKRKKRYSIIDLIVYLIGSLLTIIFFDNSFLASLANLTWHIFMIKLILWTGAALSFWFWNSIFILKNGEK</sequence>
<accession>A0AB39HWF5</accession>
<evidence type="ECO:0000313" key="2">
    <source>
        <dbReference type="EMBL" id="XDK34296.1"/>
    </source>
</evidence>
<dbReference type="AlphaFoldDB" id="A0AB39HWF5"/>
<keyword evidence="1" id="KW-0472">Membrane</keyword>
<gene>
    <name evidence="2" type="ORF">AB4Y30_08075</name>
</gene>
<protein>
    <submittedName>
        <fullName evidence="2">UPF0715 family protein</fullName>
    </submittedName>
</protein>
<dbReference type="InterPro" id="IPR031374">
    <property type="entry name" value="UPF0715"/>
</dbReference>
<keyword evidence="1" id="KW-1133">Transmembrane helix</keyword>
<dbReference type="EMBL" id="CP162599">
    <property type="protein sequence ID" value="XDK34296.1"/>
    <property type="molecule type" value="Genomic_DNA"/>
</dbReference>
<evidence type="ECO:0000256" key="1">
    <source>
        <dbReference type="SAM" id="Phobius"/>
    </source>
</evidence>
<feature type="transmembrane region" description="Helical" evidence="1">
    <location>
        <begin position="24"/>
        <end position="43"/>
    </location>
</feature>
<dbReference type="RefSeq" id="WP_368654970.1">
    <property type="nucleotide sequence ID" value="NZ_CP162599.1"/>
</dbReference>
<reference evidence="2" key="1">
    <citation type="submission" date="2024-07" db="EMBL/GenBank/DDBJ databases">
        <title>Halotolerant mesophilic bacterium Ornithinibacillus sp. 4-3, sp. nov., isolated from soil.</title>
        <authorList>
            <person name="Sidarenka A.V."/>
            <person name="Guliayeva D.E."/>
            <person name="Leanovich S.I."/>
            <person name="Hileuskaya K.S."/>
            <person name="Akhremchuk A.E."/>
            <person name="Sikolenko M.A."/>
            <person name="Valentovich L.N."/>
        </authorList>
    </citation>
    <scope>NUCLEOTIDE SEQUENCE</scope>
    <source>
        <strain evidence="2">4-3</strain>
    </source>
</reference>
<dbReference type="Pfam" id="PF17094">
    <property type="entry name" value="UPF0715"/>
    <property type="match status" value="1"/>
</dbReference>
<proteinExistence type="predicted"/>
<organism evidence="2">
    <name type="scientific">Ornithinibacillus sp. 4-3</name>
    <dbReference type="NCBI Taxonomy" id="3231488"/>
    <lineage>
        <taxon>Bacteria</taxon>
        <taxon>Bacillati</taxon>
        <taxon>Bacillota</taxon>
        <taxon>Bacilli</taxon>
        <taxon>Bacillales</taxon>
        <taxon>Bacillaceae</taxon>
        <taxon>Ornithinibacillus</taxon>
    </lineage>
</organism>